<feature type="transmembrane region" description="Helical" evidence="1">
    <location>
        <begin position="109"/>
        <end position="128"/>
    </location>
</feature>
<reference evidence="2 3" key="1">
    <citation type="journal article" date="2013" name="Genome Announc.">
        <title>Draft Genome Sequence of Winogradskyella psychrotolerans RS-3T, Isolated from the Marine Transect of Kongsfjorden, Ny-Alesund, Svalbard, Arctic Ocean.</title>
        <authorList>
            <person name="Kumar Pinnaka A."/>
            <person name="Ara S."/>
            <person name="Singh A."/>
            <person name="Shivaji S."/>
        </authorList>
    </citation>
    <scope>NUCLEOTIDE SEQUENCE [LARGE SCALE GENOMIC DNA]</scope>
    <source>
        <strain evidence="2 3">RS-3</strain>
    </source>
</reference>
<evidence type="ECO:0008006" key="4">
    <source>
        <dbReference type="Google" id="ProtNLM"/>
    </source>
</evidence>
<organism evidence="2 3">
    <name type="scientific">Winogradskyella psychrotolerans RS-3</name>
    <dbReference type="NCBI Taxonomy" id="641526"/>
    <lineage>
        <taxon>Bacteria</taxon>
        <taxon>Pseudomonadati</taxon>
        <taxon>Bacteroidota</taxon>
        <taxon>Flavobacteriia</taxon>
        <taxon>Flavobacteriales</taxon>
        <taxon>Flavobacteriaceae</taxon>
        <taxon>Winogradskyella</taxon>
    </lineage>
</organism>
<keyword evidence="3" id="KW-1185">Reference proteome</keyword>
<feature type="transmembrane region" description="Helical" evidence="1">
    <location>
        <begin position="12"/>
        <end position="32"/>
    </location>
</feature>
<dbReference type="EMBL" id="ATMR01000098">
    <property type="protein sequence ID" value="EPR72859.1"/>
    <property type="molecule type" value="Genomic_DNA"/>
</dbReference>
<accession>S7X1F1</accession>
<feature type="transmembrane region" description="Helical" evidence="1">
    <location>
        <begin position="158"/>
        <end position="175"/>
    </location>
</feature>
<evidence type="ECO:0000313" key="3">
    <source>
        <dbReference type="Proteomes" id="UP000014962"/>
    </source>
</evidence>
<dbReference type="eggNOG" id="COG0671">
    <property type="taxonomic scope" value="Bacteria"/>
</dbReference>
<dbReference type="Proteomes" id="UP000014962">
    <property type="component" value="Unassembled WGS sequence"/>
</dbReference>
<comment type="caution">
    <text evidence="2">The sequence shown here is derived from an EMBL/GenBank/DDBJ whole genome shotgun (WGS) entry which is preliminary data.</text>
</comment>
<keyword evidence="1" id="KW-0812">Transmembrane</keyword>
<sequence length="206" mass="23622">MLLHMKEFILKGISFVFHPLIMPLLGILFYFSKTPRYIPEPVRNAKIFSIVILTIILPILLFFLLKTINKVNSIYLKSTKDRLIPLFINCIIIVLILIRVLTPDEIIELYYFFLGILFSTLTCFILAVFRIKASIHMIAASGFFMFAVALSLHYHINIIGTIALMMIILGAIATSRLHLKAHTPQELIIGIFTGLLPQFILLNYWL</sequence>
<keyword evidence="1" id="KW-0472">Membrane</keyword>
<evidence type="ECO:0000256" key="1">
    <source>
        <dbReference type="SAM" id="Phobius"/>
    </source>
</evidence>
<gene>
    <name evidence="2" type="ORF">ADIWIN_2182</name>
</gene>
<feature type="transmembrane region" description="Helical" evidence="1">
    <location>
        <begin position="86"/>
        <end position="103"/>
    </location>
</feature>
<dbReference type="STRING" id="641526.ADIWIN_2182"/>
<feature type="transmembrane region" description="Helical" evidence="1">
    <location>
        <begin position="47"/>
        <end position="65"/>
    </location>
</feature>
<protein>
    <recommendedName>
        <fullName evidence="4">Transmembrane protein</fullName>
    </recommendedName>
</protein>
<evidence type="ECO:0000313" key="2">
    <source>
        <dbReference type="EMBL" id="EPR72859.1"/>
    </source>
</evidence>
<dbReference type="AlphaFoldDB" id="S7X1F1"/>
<name>S7X1F1_9FLAO</name>
<feature type="transmembrane region" description="Helical" evidence="1">
    <location>
        <begin position="187"/>
        <end position="205"/>
    </location>
</feature>
<proteinExistence type="predicted"/>
<keyword evidence="1" id="KW-1133">Transmembrane helix</keyword>